<dbReference type="PANTHER" id="PTHR43840:SF50">
    <property type="entry name" value="MANGANESE EFFLUX SYSTEM PROTEIN MNES"/>
    <property type="match status" value="1"/>
</dbReference>
<dbReference type="EMBL" id="SNYJ01000018">
    <property type="protein sequence ID" value="TDQ36400.1"/>
    <property type="molecule type" value="Genomic_DNA"/>
</dbReference>
<dbReference type="InterPro" id="IPR027469">
    <property type="entry name" value="Cation_efflux_TMD_sf"/>
</dbReference>
<dbReference type="InterPro" id="IPR050291">
    <property type="entry name" value="CDF_Transporter"/>
</dbReference>
<evidence type="ECO:0000259" key="8">
    <source>
        <dbReference type="Pfam" id="PF01545"/>
    </source>
</evidence>
<dbReference type="InterPro" id="IPR036837">
    <property type="entry name" value="Cation_efflux_CTD_sf"/>
</dbReference>
<feature type="domain" description="Cation efflux protein transmembrane" evidence="8">
    <location>
        <begin position="6"/>
        <end position="198"/>
    </location>
</feature>
<comment type="similarity">
    <text evidence="2">Belongs to the cation diffusion facilitator (CDF) transporter (TC 2.A.4) family.</text>
</comment>
<feature type="transmembrane region" description="Helical" evidence="7">
    <location>
        <begin position="7"/>
        <end position="27"/>
    </location>
</feature>
<sequence length="285" mass="30791">MADRGVWISIAAYIVLSVGKIVFSIMFDSKALLADGLNNASDIVASIAVLVGLKISRKPPDADHKYGHSRAETIASMVASFIMVTIGLQVVYNAILALWRGDVSSPDPSAIYVALAGVIVMGGVSIYNHRLAKKTKSLALKAVAKDNLSDALVSIGAAVGILGAALYITWLDPAAAVIVGCVILKTAWDIFSEATHMLTDGFQTDRLEEYHTIISNVSGVKKTTDIKARMYGNQAVVDVTIEVDKDISVEESHRITDDIEDQMHQSYGVEMTHIHIEPNETEEHK</sequence>
<dbReference type="GO" id="GO:0016020">
    <property type="term" value="C:membrane"/>
    <property type="evidence" value="ECO:0007669"/>
    <property type="project" value="UniProtKB-SubCell"/>
</dbReference>
<dbReference type="PANTHER" id="PTHR43840">
    <property type="entry name" value="MITOCHONDRIAL METAL TRANSPORTER 1-RELATED"/>
    <property type="match status" value="1"/>
</dbReference>
<keyword evidence="11" id="KW-1185">Reference proteome</keyword>
<keyword evidence="4 7" id="KW-0812">Transmembrane</keyword>
<dbReference type="GO" id="GO:0008324">
    <property type="term" value="F:monoatomic cation transmembrane transporter activity"/>
    <property type="evidence" value="ECO:0007669"/>
    <property type="project" value="InterPro"/>
</dbReference>
<dbReference type="Pfam" id="PF16916">
    <property type="entry name" value="ZT_dimer"/>
    <property type="match status" value="1"/>
</dbReference>
<dbReference type="Pfam" id="PF01545">
    <property type="entry name" value="Cation_efflux"/>
    <property type="match status" value="1"/>
</dbReference>
<keyword evidence="6 7" id="KW-0472">Membrane</keyword>
<accession>A0A4R6TS28</accession>
<dbReference type="InterPro" id="IPR058533">
    <property type="entry name" value="Cation_efflux_TM"/>
</dbReference>
<evidence type="ECO:0000313" key="10">
    <source>
        <dbReference type="EMBL" id="TDQ36400.1"/>
    </source>
</evidence>
<dbReference type="NCBIfam" id="TIGR01297">
    <property type="entry name" value="CDF"/>
    <property type="match status" value="1"/>
</dbReference>
<keyword evidence="5 7" id="KW-1133">Transmembrane helix</keyword>
<keyword evidence="3" id="KW-0813">Transport</keyword>
<evidence type="ECO:0000259" key="9">
    <source>
        <dbReference type="Pfam" id="PF16916"/>
    </source>
</evidence>
<evidence type="ECO:0000256" key="2">
    <source>
        <dbReference type="ARBA" id="ARBA00008114"/>
    </source>
</evidence>
<gene>
    <name evidence="10" type="ORF">EV213_11830</name>
</gene>
<dbReference type="AlphaFoldDB" id="A0A4R6TS28"/>
<dbReference type="Gene3D" id="3.30.70.1350">
    <property type="entry name" value="Cation efflux protein, cytoplasmic domain"/>
    <property type="match status" value="1"/>
</dbReference>
<evidence type="ECO:0000256" key="3">
    <source>
        <dbReference type="ARBA" id="ARBA00022448"/>
    </source>
</evidence>
<feature type="transmembrane region" description="Helical" evidence="7">
    <location>
        <begin position="77"/>
        <end position="98"/>
    </location>
</feature>
<evidence type="ECO:0000256" key="7">
    <source>
        <dbReference type="SAM" id="Phobius"/>
    </source>
</evidence>
<evidence type="ECO:0000313" key="11">
    <source>
        <dbReference type="Proteomes" id="UP000295632"/>
    </source>
</evidence>
<protein>
    <submittedName>
        <fullName evidence="10">Cation diffusion facilitator family transporter</fullName>
    </submittedName>
</protein>
<dbReference type="Proteomes" id="UP000295632">
    <property type="component" value="Unassembled WGS sequence"/>
</dbReference>
<evidence type="ECO:0000256" key="6">
    <source>
        <dbReference type="ARBA" id="ARBA00023136"/>
    </source>
</evidence>
<feature type="transmembrane region" description="Helical" evidence="7">
    <location>
        <begin position="148"/>
        <end position="168"/>
    </location>
</feature>
<feature type="domain" description="Cation efflux protein cytoplasmic" evidence="9">
    <location>
        <begin position="205"/>
        <end position="278"/>
    </location>
</feature>
<dbReference type="SUPFAM" id="SSF160240">
    <property type="entry name" value="Cation efflux protein cytoplasmic domain-like"/>
    <property type="match status" value="1"/>
</dbReference>
<evidence type="ECO:0000256" key="4">
    <source>
        <dbReference type="ARBA" id="ARBA00022692"/>
    </source>
</evidence>
<feature type="transmembrane region" description="Helical" evidence="7">
    <location>
        <begin position="110"/>
        <end position="127"/>
    </location>
</feature>
<dbReference type="InterPro" id="IPR002524">
    <property type="entry name" value="Cation_efflux"/>
</dbReference>
<dbReference type="InterPro" id="IPR027470">
    <property type="entry name" value="Cation_efflux_CTD"/>
</dbReference>
<dbReference type="FunFam" id="1.20.1510.10:FF:000006">
    <property type="entry name" value="Divalent cation efflux transporter"/>
    <property type="match status" value="1"/>
</dbReference>
<evidence type="ECO:0000256" key="1">
    <source>
        <dbReference type="ARBA" id="ARBA00004141"/>
    </source>
</evidence>
<evidence type="ECO:0000256" key="5">
    <source>
        <dbReference type="ARBA" id="ARBA00022989"/>
    </source>
</evidence>
<dbReference type="SUPFAM" id="SSF161111">
    <property type="entry name" value="Cation efflux protein transmembrane domain-like"/>
    <property type="match status" value="1"/>
</dbReference>
<proteinExistence type="inferred from homology"/>
<reference evidence="10 11" key="1">
    <citation type="submission" date="2019-03" db="EMBL/GenBank/DDBJ databases">
        <title>Genomic Encyclopedia of Type Strains, Phase IV (KMG-IV): sequencing the most valuable type-strain genomes for metagenomic binning, comparative biology and taxonomic classification.</title>
        <authorList>
            <person name="Goeker M."/>
        </authorList>
    </citation>
    <scope>NUCLEOTIDE SEQUENCE [LARGE SCALE GENOMIC DNA]</scope>
    <source>
        <strain evidence="10 11">DSM 28697</strain>
    </source>
</reference>
<dbReference type="Gene3D" id="1.20.1510.10">
    <property type="entry name" value="Cation efflux protein transmembrane domain"/>
    <property type="match status" value="1"/>
</dbReference>
<feature type="transmembrane region" description="Helical" evidence="7">
    <location>
        <begin position="39"/>
        <end position="56"/>
    </location>
</feature>
<comment type="caution">
    <text evidence="10">The sequence shown here is derived from an EMBL/GenBank/DDBJ whole genome shotgun (WGS) entry which is preliminary data.</text>
</comment>
<comment type="subcellular location">
    <subcellularLocation>
        <location evidence="1">Membrane</location>
        <topology evidence="1">Multi-pass membrane protein</topology>
    </subcellularLocation>
</comment>
<organism evidence="10 11">
    <name type="scientific">Aureibacillus halotolerans</name>
    <dbReference type="NCBI Taxonomy" id="1508390"/>
    <lineage>
        <taxon>Bacteria</taxon>
        <taxon>Bacillati</taxon>
        <taxon>Bacillota</taxon>
        <taxon>Bacilli</taxon>
        <taxon>Bacillales</taxon>
        <taxon>Bacillaceae</taxon>
        <taxon>Aureibacillus</taxon>
    </lineage>
</organism>
<name>A0A4R6TS28_9BACI</name>